<gene>
    <name evidence="1" type="ORF">V6N11_065421</name>
</gene>
<dbReference type="Proteomes" id="UP001396334">
    <property type="component" value="Unassembled WGS sequence"/>
</dbReference>
<organism evidence="1 2">
    <name type="scientific">Hibiscus sabdariffa</name>
    <name type="common">roselle</name>
    <dbReference type="NCBI Taxonomy" id="183260"/>
    <lineage>
        <taxon>Eukaryota</taxon>
        <taxon>Viridiplantae</taxon>
        <taxon>Streptophyta</taxon>
        <taxon>Embryophyta</taxon>
        <taxon>Tracheophyta</taxon>
        <taxon>Spermatophyta</taxon>
        <taxon>Magnoliopsida</taxon>
        <taxon>eudicotyledons</taxon>
        <taxon>Gunneridae</taxon>
        <taxon>Pentapetalae</taxon>
        <taxon>rosids</taxon>
        <taxon>malvids</taxon>
        <taxon>Malvales</taxon>
        <taxon>Malvaceae</taxon>
        <taxon>Malvoideae</taxon>
        <taxon>Hibiscus</taxon>
    </lineage>
</organism>
<protein>
    <submittedName>
        <fullName evidence="1">Uncharacterized protein</fullName>
    </submittedName>
</protein>
<sequence>MPMAMAVLPVPGCPANKIARPAILPSLIIWRMTPAALRAWFGRPYLRKRRGAPEKCQDPDPGCASEHLFVRYGSSLDSRIVLAPPLVEWRRATGGGRF</sequence>
<accession>A0ABR2AA97</accession>
<dbReference type="EMBL" id="JBBPBN010000292">
    <property type="protein sequence ID" value="KAK8489999.1"/>
    <property type="molecule type" value="Genomic_DNA"/>
</dbReference>
<keyword evidence="2" id="KW-1185">Reference proteome</keyword>
<evidence type="ECO:0000313" key="2">
    <source>
        <dbReference type="Proteomes" id="UP001396334"/>
    </source>
</evidence>
<proteinExistence type="predicted"/>
<reference evidence="1 2" key="1">
    <citation type="journal article" date="2024" name="G3 (Bethesda)">
        <title>Genome assembly of Hibiscus sabdariffa L. provides insights into metabolisms of medicinal natural products.</title>
        <authorList>
            <person name="Kim T."/>
        </authorList>
    </citation>
    <scope>NUCLEOTIDE SEQUENCE [LARGE SCALE GENOMIC DNA]</scope>
    <source>
        <strain evidence="1">TK-2024</strain>
        <tissue evidence="1">Old leaves</tissue>
    </source>
</reference>
<comment type="caution">
    <text evidence="1">The sequence shown here is derived from an EMBL/GenBank/DDBJ whole genome shotgun (WGS) entry which is preliminary data.</text>
</comment>
<evidence type="ECO:0000313" key="1">
    <source>
        <dbReference type="EMBL" id="KAK8489999.1"/>
    </source>
</evidence>
<name>A0ABR2AA97_9ROSI</name>